<name>A0ABY3VPA2_9MYCO</name>
<protein>
    <submittedName>
        <fullName evidence="2">Carboxymuconolactone decarboxylase family protein</fullName>
    </submittedName>
</protein>
<dbReference type="SUPFAM" id="SSF69118">
    <property type="entry name" value="AhpD-like"/>
    <property type="match status" value="1"/>
</dbReference>
<gene>
    <name evidence="2" type="ORF">MKK62_03750</name>
</gene>
<keyword evidence="3" id="KW-1185">Reference proteome</keyword>
<sequence>MRLSPLTAEEWDDAARDAVSVMLPEERRNPDDAGTLLSTLVRHPKLTRAYLKFSTYLLYGSTLPARVRELVILRVAHRRECDYEWTHHVELGARVGLTDADIAAARNGHSDDAFDDAVLRAVDELDEKSNLSDQTWTALGERLDVQQRMDLVFTAGNYIALALALNTFGVEVEDRAGDDAEPAGR</sequence>
<dbReference type="PANTHER" id="PTHR34846">
    <property type="entry name" value="4-CARBOXYMUCONOLACTONE DECARBOXYLASE FAMILY PROTEIN (AFU_ORTHOLOGUE AFUA_6G11590)"/>
    <property type="match status" value="1"/>
</dbReference>
<dbReference type="RefSeq" id="WP_240262171.1">
    <property type="nucleotide sequence ID" value="NZ_CP092488.2"/>
</dbReference>
<reference evidence="2" key="1">
    <citation type="submission" date="2022-08" db="EMBL/GenBank/DDBJ databases">
        <title>Whole genome sequencing of non-tuberculosis mycobacteria type-strains.</title>
        <authorList>
            <person name="Igarashi Y."/>
            <person name="Osugi A."/>
            <person name="Mitarai S."/>
        </authorList>
    </citation>
    <scope>NUCLEOTIDE SEQUENCE</scope>
    <source>
        <strain evidence="2">DSM 45127</strain>
    </source>
</reference>
<dbReference type="Gene3D" id="1.20.1290.10">
    <property type="entry name" value="AhpD-like"/>
    <property type="match status" value="1"/>
</dbReference>
<organism evidence="2 3">
    <name type="scientific">Mycobacterium paraterrae</name>
    <dbReference type="NCBI Taxonomy" id="577492"/>
    <lineage>
        <taxon>Bacteria</taxon>
        <taxon>Bacillati</taxon>
        <taxon>Actinomycetota</taxon>
        <taxon>Actinomycetes</taxon>
        <taxon>Mycobacteriales</taxon>
        <taxon>Mycobacteriaceae</taxon>
        <taxon>Mycobacterium</taxon>
    </lineage>
</organism>
<feature type="domain" description="Carboxymuconolactone decarboxylase-like" evidence="1">
    <location>
        <begin position="44"/>
        <end position="126"/>
    </location>
</feature>
<accession>A0ABY3VPA2</accession>
<dbReference type="Proteomes" id="UP001055336">
    <property type="component" value="Chromosome"/>
</dbReference>
<dbReference type="InterPro" id="IPR029032">
    <property type="entry name" value="AhpD-like"/>
</dbReference>
<evidence type="ECO:0000313" key="3">
    <source>
        <dbReference type="Proteomes" id="UP001055336"/>
    </source>
</evidence>
<dbReference type="PANTHER" id="PTHR34846:SF5">
    <property type="entry name" value="CARBOXYMUCONOLACTONE DECARBOXYLASE-LIKE DOMAIN-CONTAINING PROTEIN"/>
    <property type="match status" value="1"/>
</dbReference>
<evidence type="ECO:0000259" key="1">
    <source>
        <dbReference type="Pfam" id="PF02627"/>
    </source>
</evidence>
<evidence type="ECO:0000313" key="2">
    <source>
        <dbReference type="EMBL" id="UMB70452.1"/>
    </source>
</evidence>
<proteinExistence type="predicted"/>
<dbReference type="Pfam" id="PF02627">
    <property type="entry name" value="CMD"/>
    <property type="match status" value="1"/>
</dbReference>
<dbReference type="InterPro" id="IPR003779">
    <property type="entry name" value="CMD-like"/>
</dbReference>
<dbReference type="EMBL" id="CP092488">
    <property type="protein sequence ID" value="UMB70452.1"/>
    <property type="molecule type" value="Genomic_DNA"/>
</dbReference>